<feature type="coiled-coil region" evidence="1">
    <location>
        <begin position="392"/>
        <end position="426"/>
    </location>
</feature>
<dbReference type="EMBL" id="FMYM01000010">
    <property type="protein sequence ID" value="SDC56276.1"/>
    <property type="molecule type" value="Genomic_DNA"/>
</dbReference>
<keyword evidence="1" id="KW-0175">Coiled coil</keyword>
<evidence type="ECO:0000313" key="4">
    <source>
        <dbReference type="Proteomes" id="UP000242662"/>
    </source>
</evidence>
<accession>A0A1G6MMP2</accession>
<reference evidence="4" key="1">
    <citation type="submission" date="2016-09" db="EMBL/GenBank/DDBJ databases">
        <authorList>
            <person name="Varghese N."/>
            <person name="Submissions S."/>
        </authorList>
    </citation>
    <scope>NUCLEOTIDE SEQUENCE [LARGE SCALE GENOMIC DNA]</scope>
    <source>
        <strain evidence="4">25nlg</strain>
    </source>
</reference>
<dbReference type="InterPro" id="IPR046720">
    <property type="entry name" value="DUF6612"/>
</dbReference>
<dbReference type="Pfam" id="PF20316">
    <property type="entry name" value="DUF6612"/>
    <property type="match status" value="1"/>
</dbReference>
<dbReference type="Proteomes" id="UP000242662">
    <property type="component" value="Unassembled WGS sequence"/>
</dbReference>
<organism evidence="3 4">
    <name type="scientific">Shouchella lonarensis</name>
    <dbReference type="NCBI Taxonomy" id="1464122"/>
    <lineage>
        <taxon>Bacteria</taxon>
        <taxon>Bacillati</taxon>
        <taxon>Bacillota</taxon>
        <taxon>Bacilli</taxon>
        <taxon>Bacillales</taxon>
        <taxon>Bacillaceae</taxon>
        <taxon>Shouchella</taxon>
    </lineage>
</organism>
<feature type="compositionally biased region" description="Acidic residues" evidence="2">
    <location>
        <begin position="127"/>
        <end position="138"/>
    </location>
</feature>
<dbReference type="STRING" id="1464122.SAMN05421737_11065"/>
<keyword evidence="4" id="KW-1185">Reference proteome</keyword>
<name>A0A1G6MMP2_9BACI</name>
<proteinExistence type="predicted"/>
<sequence>MLRSASAASCTYTCEEVFFLQKHTCDHFVAVDIHDCRMNEKGEKKMKKSKFLIVTACVSALTLAACGGSKEKDILEESQEKMKALKSVQVEEETSNTSSWGSSKSASVSKFVLDPFASHTVMKTEESYEGMEDDEDADAGPQESEQYVTADGKMYDRGMLGEEDGWEMMDFSEELEGNDKDDRDMYASSYVNKLAAFIKFIDDVQYEEEDGFHVFTLDSGDEALLEFAKAVPETGLNFDEDAVGDMDKEHVEAMKKMIENTKLSESNATLYINKETKMLEKVNFTLRMERSMDGMTDKSALKKKIKLSQFDEIDSIEVPKEVVDGAKEYDPNAWVEDELKEAEEILQSDDLEDEERRMWERQKETYEAMLTFDGEWGTEQDIEMVEKFLKDENLTEEERKYLEEEKKMYEEMLKEESEDEKDTKDE</sequence>
<evidence type="ECO:0000256" key="1">
    <source>
        <dbReference type="SAM" id="Coils"/>
    </source>
</evidence>
<evidence type="ECO:0000313" key="3">
    <source>
        <dbReference type="EMBL" id="SDC56276.1"/>
    </source>
</evidence>
<feature type="region of interest" description="Disordered" evidence="2">
    <location>
        <begin position="125"/>
        <end position="146"/>
    </location>
</feature>
<evidence type="ECO:0000256" key="2">
    <source>
        <dbReference type="SAM" id="MobiDB-lite"/>
    </source>
</evidence>
<gene>
    <name evidence="3" type="ORF">SAMN05421737_11065</name>
</gene>
<protein>
    <submittedName>
        <fullName evidence="3">Uncharacterized protein</fullName>
    </submittedName>
</protein>
<dbReference type="AlphaFoldDB" id="A0A1G6MMP2"/>